<feature type="domain" description="ABC transporter" evidence="5">
    <location>
        <begin position="5"/>
        <end position="239"/>
    </location>
</feature>
<name>A0A3F3H272_9LACO</name>
<proteinExistence type="inferred from homology"/>
<comment type="similarity">
    <text evidence="1">Belongs to the ABC transporter superfamily.</text>
</comment>
<gene>
    <name evidence="6" type="ORF">FTRO_0030570</name>
</gene>
<reference evidence="6" key="1">
    <citation type="journal article" date="2015" name="BMC Genomics">
        <title>Comparative genomics of Fructobacillus spp. and Leuconostoc spp. reveals niche-specific evolution of Fructobacillus spp.</title>
        <authorList>
            <person name="Endo A."/>
            <person name="Tanizawa Y."/>
            <person name="Tanaka N."/>
            <person name="Maeno S."/>
            <person name="Kumar H."/>
            <person name="Shiwa Y."/>
            <person name="Okada S."/>
            <person name="Yoshikawa H."/>
            <person name="Dicks L."/>
            <person name="Nakagawa J."/>
            <person name="Arita M."/>
        </authorList>
    </citation>
    <scope>NUCLEOTIDE SEQUENCE [LARGE SCALE GENOMIC DNA]</scope>
    <source>
        <strain evidence="6">F214-1</strain>
    </source>
</reference>
<dbReference type="SUPFAM" id="SSF52540">
    <property type="entry name" value="P-loop containing nucleoside triphosphate hydrolases"/>
    <property type="match status" value="1"/>
</dbReference>
<dbReference type="GO" id="GO:0016887">
    <property type="term" value="F:ATP hydrolysis activity"/>
    <property type="evidence" value="ECO:0007669"/>
    <property type="project" value="InterPro"/>
</dbReference>
<evidence type="ECO:0000256" key="1">
    <source>
        <dbReference type="ARBA" id="ARBA00005417"/>
    </source>
</evidence>
<evidence type="ECO:0000256" key="3">
    <source>
        <dbReference type="ARBA" id="ARBA00022741"/>
    </source>
</evidence>
<dbReference type="STRING" id="709323.GCA_001047135_00658"/>
<dbReference type="AlphaFoldDB" id="A0A3F3H272"/>
<accession>A0A3F3H272</accession>
<dbReference type="SMART" id="SM00382">
    <property type="entry name" value="AAA"/>
    <property type="match status" value="1"/>
</dbReference>
<keyword evidence="4" id="KW-0067">ATP-binding</keyword>
<dbReference type="Pfam" id="PF00005">
    <property type="entry name" value="ABC_tran"/>
    <property type="match status" value="1"/>
</dbReference>
<evidence type="ECO:0000256" key="4">
    <source>
        <dbReference type="ARBA" id="ARBA00022840"/>
    </source>
</evidence>
<dbReference type="InterPro" id="IPR027417">
    <property type="entry name" value="P-loop_NTPase"/>
</dbReference>
<organism evidence="6">
    <name type="scientific">Fructobacillus tropaeoli</name>
    <dbReference type="NCBI Taxonomy" id="709323"/>
    <lineage>
        <taxon>Bacteria</taxon>
        <taxon>Bacillati</taxon>
        <taxon>Bacillota</taxon>
        <taxon>Bacilli</taxon>
        <taxon>Lactobacillales</taxon>
        <taxon>Lactobacillaceae</taxon>
        <taxon>Fructobacillus</taxon>
    </lineage>
</organism>
<dbReference type="EMBL" id="DF968080">
    <property type="protein sequence ID" value="GAP04117.1"/>
    <property type="molecule type" value="Genomic_DNA"/>
</dbReference>
<evidence type="ECO:0000313" key="6">
    <source>
        <dbReference type="EMBL" id="GAP04117.1"/>
    </source>
</evidence>
<dbReference type="InterPro" id="IPR003439">
    <property type="entry name" value="ABC_transporter-like_ATP-bd"/>
</dbReference>
<evidence type="ECO:0000256" key="2">
    <source>
        <dbReference type="ARBA" id="ARBA00022448"/>
    </source>
</evidence>
<dbReference type="RefSeq" id="WP_059393564.1">
    <property type="nucleotide sequence ID" value="NZ_CAUZLQ010000001.1"/>
</dbReference>
<protein>
    <submittedName>
        <fullName evidence="6">ABC-type Mn/Zn transport systems, ATPase component</fullName>
    </submittedName>
</protein>
<dbReference type="InterPro" id="IPR003593">
    <property type="entry name" value="AAA+_ATPase"/>
</dbReference>
<keyword evidence="3" id="KW-0547">Nucleotide-binding</keyword>
<dbReference type="GO" id="GO:0005524">
    <property type="term" value="F:ATP binding"/>
    <property type="evidence" value="ECO:0007669"/>
    <property type="project" value="UniProtKB-KW"/>
</dbReference>
<dbReference type="InterPro" id="IPR050153">
    <property type="entry name" value="Metal_Ion_Import_ABC"/>
</dbReference>
<evidence type="ECO:0000259" key="5">
    <source>
        <dbReference type="PROSITE" id="PS50893"/>
    </source>
</evidence>
<keyword evidence="2" id="KW-0813">Transport</keyword>
<dbReference type="PANTHER" id="PTHR42734">
    <property type="entry name" value="METAL TRANSPORT SYSTEM ATP-BINDING PROTEIN TM_0124-RELATED"/>
    <property type="match status" value="1"/>
</dbReference>
<dbReference type="Gene3D" id="3.40.50.300">
    <property type="entry name" value="P-loop containing nucleotide triphosphate hydrolases"/>
    <property type="match status" value="1"/>
</dbReference>
<dbReference type="Proteomes" id="UP000064514">
    <property type="component" value="Unassembled WGS sequence"/>
</dbReference>
<dbReference type="PROSITE" id="PS50893">
    <property type="entry name" value="ABC_TRANSPORTER_2"/>
    <property type="match status" value="1"/>
</dbReference>
<sequence length="240" mass="26430">MSAQIVVKNFTAAFGDRVILKDVSFKIDEHRFTVIVGENGTGKTTLIKALIQEVIGQKHPGHENKKQKGTIEVNSKSLAYVPQFRDLGDDYPLTIRSFIALGLKSGLRPWLNTHEKSAIDQALKQVDLADLADLRLSDASGGQKQRAYIAQALVQEPDLLILDEPTAALDANHALALVKSVRALQQSRQIGVLWISHDTSWVKEYADGYLWLHDGQIQGGQAADLPDAAASQHRQEVNHV</sequence>
<dbReference type="PANTHER" id="PTHR42734:SF17">
    <property type="entry name" value="METAL TRANSPORT SYSTEM ATP-BINDING PROTEIN TM_0124-RELATED"/>
    <property type="match status" value="1"/>
</dbReference>